<dbReference type="AlphaFoldDB" id="A0A1F8FC13"/>
<dbReference type="InterPro" id="IPR016047">
    <property type="entry name" value="M23ase_b-sheet_dom"/>
</dbReference>
<evidence type="ECO:0000259" key="3">
    <source>
        <dbReference type="Pfam" id="PF01551"/>
    </source>
</evidence>
<dbReference type="EMBL" id="MGJO01000003">
    <property type="protein sequence ID" value="OGN10078.1"/>
    <property type="molecule type" value="Genomic_DNA"/>
</dbReference>
<dbReference type="Pfam" id="PF01551">
    <property type="entry name" value="Peptidase_M23"/>
    <property type="match status" value="1"/>
</dbReference>
<gene>
    <name evidence="4" type="ORF">A3C61_00215</name>
</gene>
<evidence type="ECO:0000313" key="4">
    <source>
        <dbReference type="EMBL" id="OGN10078.1"/>
    </source>
</evidence>
<accession>A0A1F8FC13</accession>
<evidence type="ECO:0000256" key="2">
    <source>
        <dbReference type="SAM" id="SignalP"/>
    </source>
</evidence>
<reference evidence="4 5" key="1">
    <citation type="journal article" date="2016" name="Nat. Commun.">
        <title>Thousands of microbial genomes shed light on interconnected biogeochemical processes in an aquifer system.</title>
        <authorList>
            <person name="Anantharaman K."/>
            <person name="Brown C.T."/>
            <person name="Hug L.A."/>
            <person name="Sharon I."/>
            <person name="Castelle C.J."/>
            <person name="Probst A.J."/>
            <person name="Thomas B.C."/>
            <person name="Singh A."/>
            <person name="Wilkins M.J."/>
            <person name="Karaoz U."/>
            <person name="Brodie E.L."/>
            <person name="Williams K.H."/>
            <person name="Hubbard S.S."/>
            <person name="Banfield J.F."/>
        </authorList>
    </citation>
    <scope>NUCLEOTIDE SEQUENCE [LARGE SCALE GENOMIC DNA]</scope>
</reference>
<dbReference type="InterPro" id="IPR050570">
    <property type="entry name" value="Cell_wall_metabolism_enzyme"/>
</dbReference>
<sequence length="281" mass="31249">MKTAFLAIILLLFSVSVQAQSLHIADSKVEQGGILVIQIFPQWQGPMVCISALGKQYVPNKNGYTFVGVGVDIKPNKYPVLRVECGRGVQLDRGPEYVEVLKKEFQKTRTAGRDRSNRPRKGAERNAIDRAFSETNRLVYDLTDGISYVDSLGSRDLSDPFGLIYRNNKKLGHFGVDIRVPIGTSVMSTNRGKVVLVAKNFSKEGNMIIINHGLGIFSVYMHLSKIDVNEGDLVERGQIIGLSGETGARVREPHLHFNIKINGTYVDPLNFIDIVGQYLTR</sequence>
<dbReference type="InterPro" id="IPR011055">
    <property type="entry name" value="Dup_hybrid_motif"/>
</dbReference>
<organism evidence="4 5">
    <name type="scientific">Candidatus Yanofskybacteria bacterium RIFCSPHIGHO2_02_FULL_39_10</name>
    <dbReference type="NCBI Taxonomy" id="1802674"/>
    <lineage>
        <taxon>Bacteria</taxon>
        <taxon>Candidatus Yanofskyibacteriota</taxon>
    </lineage>
</organism>
<proteinExistence type="predicted"/>
<dbReference type="PANTHER" id="PTHR21666:SF270">
    <property type="entry name" value="MUREIN HYDROLASE ACTIVATOR ENVC"/>
    <property type="match status" value="1"/>
</dbReference>
<keyword evidence="2" id="KW-0732">Signal</keyword>
<feature type="domain" description="M23ase beta-sheet core" evidence="3">
    <location>
        <begin position="173"/>
        <end position="268"/>
    </location>
</feature>
<protein>
    <recommendedName>
        <fullName evidence="3">M23ase beta-sheet core domain-containing protein</fullName>
    </recommendedName>
</protein>
<name>A0A1F8FC13_9BACT</name>
<feature type="signal peptide" evidence="2">
    <location>
        <begin position="1"/>
        <end position="19"/>
    </location>
</feature>
<feature type="region of interest" description="Disordered" evidence="1">
    <location>
        <begin position="108"/>
        <end position="127"/>
    </location>
</feature>
<evidence type="ECO:0000313" key="5">
    <source>
        <dbReference type="Proteomes" id="UP000178908"/>
    </source>
</evidence>
<comment type="caution">
    <text evidence="4">The sequence shown here is derived from an EMBL/GenBank/DDBJ whole genome shotgun (WGS) entry which is preliminary data.</text>
</comment>
<dbReference type="CDD" id="cd12797">
    <property type="entry name" value="M23_peptidase"/>
    <property type="match status" value="1"/>
</dbReference>
<evidence type="ECO:0000256" key="1">
    <source>
        <dbReference type="SAM" id="MobiDB-lite"/>
    </source>
</evidence>
<dbReference type="SUPFAM" id="SSF51261">
    <property type="entry name" value="Duplicated hybrid motif"/>
    <property type="match status" value="1"/>
</dbReference>
<feature type="chain" id="PRO_5009535529" description="M23ase beta-sheet core domain-containing protein" evidence="2">
    <location>
        <begin position="20"/>
        <end position="281"/>
    </location>
</feature>
<dbReference type="GO" id="GO:0004222">
    <property type="term" value="F:metalloendopeptidase activity"/>
    <property type="evidence" value="ECO:0007669"/>
    <property type="project" value="TreeGrafter"/>
</dbReference>
<dbReference type="PANTHER" id="PTHR21666">
    <property type="entry name" value="PEPTIDASE-RELATED"/>
    <property type="match status" value="1"/>
</dbReference>
<dbReference type="Proteomes" id="UP000178908">
    <property type="component" value="Unassembled WGS sequence"/>
</dbReference>
<dbReference type="Gene3D" id="2.70.70.10">
    <property type="entry name" value="Glucose Permease (Domain IIA)"/>
    <property type="match status" value="1"/>
</dbReference>